<proteinExistence type="predicted"/>
<name>A0A6N3IYA3_9ACTN</name>
<dbReference type="EMBL" id="CADCVB010000028">
    <property type="protein sequence ID" value="CAA9411968.1"/>
    <property type="molecule type" value="Genomic_DNA"/>
</dbReference>
<accession>A0A6N3IYA3</accession>
<reference evidence="1" key="1">
    <citation type="submission" date="2020-02" db="EMBL/GenBank/DDBJ databases">
        <authorList>
            <person name="Meier V. D."/>
        </authorList>
    </citation>
    <scope>NUCLEOTIDE SEQUENCE</scope>
    <source>
        <strain evidence="1">AVDCRST_MAG78</strain>
    </source>
</reference>
<evidence type="ECO:0000313" key="1">
    <source>
        <dbReference type="EMBL" id="CAA9411968.1"/>
    </source>
</evidence>
<organism evidence="1">
    <name type="scientific">uncultured Rubrobacteraceae bacterium</name>
    <dbReference type="NCBI Taxonomy" id="349277"/>
    <lineage>
        <taxon>Bacteria</taxon>
        <taxon>Bacillati</taxon>
        <taxon>Actinomycetota</taxon>
        <taxon>Rubrobacteria</taxon>
        <taxon>Rubrobacterales</taxon>
        <taxon>Rubrobacteraceae</taxon>
        <taxon>environmental samples</taxon>
    </lineage>
</organism>
<gene>
    <name evidence="1" type="ORF">AVDCRST_MAG78-444</name>
</gene>
<dbReference type="AlphaFoldDB" id="A0A6N3IYA3"/>
<sequence>MVAARPHSCCRVNDRRDNAPLALHAVLPYAGSPSKAVV</sequence>
<protein>
    <submittedName>
        <fullName evidence="1">Uncharacterized protein</fullName>
    </submittedName>
</protein>